<evidence type="ECO:0000256" key="3">
    <source>
        <dbReference type="ARBA" id="ARBA00004729"/>
    </source>
</evidence>
<keyword evidence="11 13" id="KW-0456">Lyase</keyword>
<dbReference type="PROSITE" id="PS00450">
    <property type="entry name" value="ACONITASE_1"/>
    <property type="match status" value="1"/>
</dbReference>
<evidence type="ECO:0000256" key="4">
    <source>
        <dbReference type="ARBA" id="ARBA00011271"/>
    </source>
</evidence>
<dbReference type="HAMAP" id="MF_01026">
    <property type="entry name" value="LeuC_type1"/>
    <property type="match status" value="1"/>
</dbReference>
<evidence type="ECO:0000256" key="13">
    <source>
        <dbReference type="HAMAP-Rule" id="MF_01026"/>
    </source>
</evidence>
<dbReference type="InterPro" id="IPR050067">
    <property type="entry name" value="IPM_dehydratase_rel_enz"/>
</dbReference>
<dbReference type="PANTHER" id="PTHR43822:SF9">
    <property type="entry name" value="3-ISOPROPYLMALATE DEHYDRATASE"/>
    <property type="match status" value="1"/>
</dbReference>
<dbReference type="AlphaFoldDB" id="A0A1H8ERM5"/>
<evidence type="ECO:0000256" key="9">
    <source>
        <dbReference type="ARBA" id="ARBA00023004"/>
    </source>
</evidence>
<evidence type="ECO:0000256" key="2">
    <source>
        <dbReference type="ARBA" id="ARBA00002695"/>
    </source>
</evidence>
<evidence type="ECO:0000313" key="15">
    <source>
        <dbReference type="EMBL" id="SEN21784.1"/>
    </source>
</evidence>
<dbReference type="GO" id="GO:0046872">
    <property type="term" value="F:metal ion binding"/>
    <property type="evidence" value="ECO:0007669"/>
    <property type="project" value="UniProtKB-KW"/>
</dbReference>
<organism evidence="15 16">
    <name type="scientific">Roseovarius tolerans</name>
    <dbReference type="NCBI Taxonomy" id="74031"/>
    <lineage>
        <taxon>Bacteria</taxon>
        <taxon>Pseudomonadati</taxon>
        <taxon>Pseudomonadota</taxon>
        <taxon>Alphaproteobacteria</taxon>
        <taxon>Rhodobacterales</taxon>
        <taxon>Roseobacteraceae</taxon>
        <taxon>Roseovarius</taxon>
    </lineage>
</organism>
<dbReference type="NCBIfam" id="TIGR00170">
    <property type="entry name" value="leuC"/>
    <property type="match status" value="1"/>
</dbReference>
<feature type="binding site" evidence="13">
    <location>
        <position position="411"/>
    </location>
    <ligand>
        <name>[4Fe-4S] cluster</name>
        <dbReference type="ChEBI" id="CHEBI:49883"/>
    </ligand>
</feature>
<dbReference type="InterPro" id="IPR001030">
    <property type="entry name" value="Acoase/IPM_deHydtase_lsu_aba"/>
</dbReference>
<dbReference type="InterPro" id="IPR004430">
    <property type="entry name" value="3-IsopropMal_deHydase_lsu"/>
</dbReference>
<dbReference type="InterPro" id="IPR015931">
    <property type="entry name" value="Acnase/IPM_dHydase_lsu_aba_1/3"/>
</dbReference>
<evidence type="ECO:0000256" key="6">
    <source>
        <dbReference type="ARBA" id="ARBA00022485"/>
    </source>
</evidence>
<dbReference type="GO" id="GO:0009098">
    <property type="term" value="P:L-leucine biosynthetic process"/>
    <property type="evidence" value="ECO:0007669"/>
    <property type="project" value="UniProtKB-UniRule"/>
</dbReference>
<gene>
    <name evidence="13" type="primary">leuC</name>
    <name evidence="15" type="ORF">SAMN04488077_113111</name>
</gene>
<dbReference type="EMBL" id="FOBO01000013">
    <property type="protein sequence ID" value="SEN21784.1"/>
    <property type="molecule type" value="Genomic_DNA"/>
</dbReference>
<dbReference type="GO" id="GO:0003861">
    <property type="term" value="F:3-isopropylmalate dehydratase activity"/>
    <property type="evidence" value="ECO:0007669"/>
    <property type="project" value="UniProtKB-UniRule"/>
</dbReference>
<dbReference type="PRINTS" id="PR00415">
    <property type="entry name" value="ACONITASE"/>
</dbReference>
<evidence type="ECO:0000256" key="10">
    <source>
        <dbReference type="ARBA" id="ARBA00023014"/>
    </source>
</evidence>
<keyword evidence="6 13" id="KW-0004">4Fe-4S</keyword>
<comment type="cofactor">
    <cofactor evidence="13">
        <name>[4Fe-4S] cluster</name>
        <dbReference type="ChEBI" id="CHEBI:49883"/>
    </cofactor>
    <text evidence="13">Binds 1 [4Fe-4S] cluster per subunit.</text>
</comment>
<dbReference type="Gene3D" id="3.30.499.10">
    <property type="entry name" value="Aconitase, domain 3"/>
    <property type="match status" value="2"/>
</dbReference>
<dbReference type="RefSeq" id="WP_074787309.1">
    <property type="nucleotide sequence ID" value="NZ_FOBO01000013.1"/>
</dbReference>
<evidence type="ECO:0000256" key="11">
    <source>
        <dbReference type="ARBA" id="ARBA00023239"/>
    </source>
</evidence>
<dbReference type="EC" id="4.2.1.33" evidence="13"/>
<comment type="function">
    <text evidence="2 13">Catalyzes the isomerization between 2-isopropylmalate and 3-isopropylmalate, via the formation of 2-isopropylmaleate.</text>
</comment>
<dbReference type="CDD" id="cd01583">
    <property type="entry name" value="IPMI"/>
    <property type="match status" value="1"/>
</dbReference>
<dbReference type="Proteomes" id="UP000182160">
    <property type="component" value="Unassembled WGS sequence"/>
</dbReference>
<reference evidence="15 16" key="1">
    <citation type="submission" date="2016-10" db="EMBL/GenBank/DDBJ databases">
        <authorList>
            <person name="de Groot N.N."/>
        </authorList>
    </citation>
    <scope>NUCLEOTIDE SEQUENCE [LARGE SCALE GENOMIC DNA]</scope>
    <source>
        <strain evidence="15 16">DSM 11457</strain>
    </source>
</reference>
<comment type="catalytic activity">
    <reaction evidence="1 13">
        <text>(2R,3S)-3-isopropylmalate = (2S)-2-isopropylmalate</text>
        <dbReference type="Rhea" id="RHEA:32287"/>
        <dbReference type="ChEBI" id="CHEBI:1178"/>
        <dbReference type="ChEBI" id="CHEBI:35121"/>
        <dbReference type="EC" id="4.2.1.33"/>
    </reaction>
</comment>
<keyword evidence="5 13" id="KW-0432">Leucine biosynthesis</keyword>
<dbReference type="PROSITE" id="PS01244">
    <property type="entry name" value="ACONITASE_2"/>
    <property type="match status" value="1"/>
</dbReference>
<dbReference type="PANTHER" id="PTHR43822">
    <property type="entry name" value="HOMOACONITASE, MITOCHONDRIAL-RELATED"/>
    <property type="match status" value="1"/>
</dbReference>
<evidence type="ECO:0000313" key="16">
    <source>
        <dbReference type="Proteomes" id="UP000182160"/>
    </source>
</evidence>
<keyword evidence="10 13" id="KW-0411">Iron-sulfur</keyword>
<name>A0A1H8ERM5_9RHOB</name>
<comment type="pathway">
    <text evidence="3 13">Amino-acid biosynthesis; L-leucine biosynthesis; L-leucine from 3-methyl-2-oxobutanoate: step 2/4.</text>
</comment>
<evidence type="ECO:0000256" key="12">
    <source>
        <dbReference type="ARBA" id="ARBA00023304"/>
    </source>
</evidence>
<dbReference type="UniPathway" id="UPA00048">
    <property type="reaction ID" value="UER00071"/>
</dbReference>
<dbReference type="Pfam" id="PF00330">
    <property type="entry name" value="Aconitase"/>
    <property type="match status" value="1"/>
</dbReference>
<comment type="subunit">
    <text evidence="4 13">Heterodimer of LeuC and LeuD.</text>
</comment>
<keyword evidence="9 13" id="KW-0408">Iron</keyword>
<dbReference type="InterPro" id="IPR033941">
    <property type="entry name" value="IPMI_cat"/>
</dbReference>
<dbReference type="FunFam" id="3.30.499.10:FF:000007">
    <property type="entry name" value="3-isopropylmalate dehydratase large subunit"/>
    <property type="match status" value="1"/>
</dbReference>
<sequence>MSRPRTLYEKIVETHTVDRIDGNTVLLYVDFHIMNEYTSPQAFAGLHEADRPVWRPETHLAVVDHVNPTRAIASLDEMTDADARLQIENLGRNCTRHGIELFDLFDTRQGIEHVVVPEYGYALPGMVIACGDSHTTTYGALGALGFGIGTSEIEHVLATQTLVYRVLKPMRVRFTGALPEGVTGKDMVMAFIARAGVSGAVGYAVEFEGPAISALDVEARMTICNMAVEGGARAAMIAPDEKVEAYLQGRPHAPEGAAWDAARAHWKTLHSDPDAVFAKEIVIDMAEIAPQVTWGTSPDQCVPVTGHVPDPGALADPGDRNAAQRSLDYMGLTPGTPMDEVTVDHVFIGSCTNSRIGDLRAAARVLKGRRVAKGVRAIAVPGSQAVKRQAEEEGLADIFRAAGFEWRGSGCSMCLAMNDDVIPAGERCASSTNRNFEGRQGRGARTHLMSPAMVAAAAVTGHITDVRTLMQESDLEEV</sequence>
<evidence type="ECO:0000256" key="8">
    <source>
        <dbReference type="ARBA" id="ARBA00022723"/>
    </source>
</evidence>
<evidence type="ECO:0000256" key="7">
    <source>
        <dbReference type="ARBA" id="ARBA00022605"/>
    </source>
</evidence>
<proteinExistence type="inferred from homology"/>
<accession>A0A1H8ERM5</accession>
<dbReference type="SUPFAM" id="SSF53732">
    <property type="entry name" value="Aconitase iron-sulfur domain"/>
    <property type="match status" value="1"/>
</dbReference>
<dbReference type="GO" id="GO:0051539">
    <property type="term" value="F:4 iron, 4 sulfur cluster binding"/>
    <property type="evidence" value="ECO:0007669"/>
    <property type="project" value="UniProtKB-KW"/>
</dbReference>
<evidence type="ECO:0000256" key="5">
    <source>
        <dbReference type="ARBA" id="ARBA00022430"/>
    </source>
</evidence>
<comment type="similarity">
    <text evidence="13">Belongs to the aconitase/IPM isomerase family. LeuC type 1 subfamily.</text>
</comment>
<feature type="domain" description="Aconitase/3-isopropylmalate dehydratase large subunit alpha/beta/alpha" evidence="14">
    <location>
        <begin position="9"/>
        <end position="461"/>
    </location>
</feature>
<keyword evidence="7 13" id="KW-0028">Amino-acid biosynthesis</keyword>
<dbReference type="InterPro" id="IPR036008">
    <property type="entry name" value="Aconitase_4Fe-4S_dom"/>
</dbReference>
<dbReference type="InterPro" id="IPR018136">
    <property type="entry name" value="Aconitase_4Fe-4S_BS"/>
</dbReference>
<feature type="binding site" evidence="13">
    <location>
        <position position="414"/>
    </location>
    <ligand>
        <name>[4Fe-4S] cluster</name>
        <dbReference type="ChEBI" id="CHEBI:49883"/>
    </ligand>
</feature>
<keyword evidence="8 13" id="KW-0479">Metal-binding</keyword>
<dbReference type="NCBIfam" id="NF004016">
    <property type="entry name" value="PRK05478.1"/>
    <property type="match status" value="1"/>
</dbReference>
<feature type="binding site" evidence="13">
    <location>
        <position position="351"/>
    </location>
    <ligand>
        <name>[4Fe-4S] cluster</name>
        <dbReference type="ChEBI" id="CHEBI:49883"/>
    </ligand>
</feature>
<protein>
    <recommendedName>
        <fullName evidence="13">3-isopropylmalate dehydratase large subunit</fullName>
        <ecNumber evidence="13">4.2.1.33</ecNumber>
    </recommendedName>
    <alternativeName>
        <fullName evidence="13">Alpha-IPM isomerase</fullName>
        <shortName evidence="13">IPMI</shortName>
    </alternativeName>
    <alternativeName>
        <fullName evidence="13">Isopropylmalate isomerase</fullName>
    </alternativeName>
</protein>
<evidence type="ECO:0000259" key="14">
    <source>
        <dbReference type="Pfam" id="PF00330"/>
    </source>
</evidence>
<keyword evidence="12 13" id="KW-0100">Branched-chain amino acid biosynthesis</keyword>
<evidence type="ECO:0000256" key="1">
    <source>
        <dbReference type="ARBA" id="ARBA00000491"/>
    </source>
</evidence>
<dbReference type="NCBIfam" id="NF009116">
    <property type="entry name" value="PRK12466.1"/>
    <property type="match status" value="1"/>
</dbReference>